<dbReference type="Proteomes" id="UP000626844">
    <property type="component" value="Unassembled WGS sequence"/>
</dbReference>
<evidence type="ECO:0000313" key="1">
    <source>
        <dbReference type="EMBL" id="MBD1379097.1"/>
    </source>
</evidence>
<proteinExistence type="predicted"/>
<reference evidence="1" key="1">
    <citation type="submission" date="2020-09" db="EMBL/GenBank/DDBJ databases">
        <title>A novel bacterium of genus Bacillus, isolated from South China Sea.</title>
        <authorList>
            <person name="Huang H."/>
            <person name="Mo K."/>
            <person name="Hu Y."/>
        </authorList>
    </citation>
    <scope>NUCLEOTIDE SEQUENCE</scope>
    <source>
        <strain evidence="1">IB182487</strain>
    </source>
</reference>
<dbReference type="RefSeq" id="WP_191155408.1">
    <property type="nucleotide sequence ID" value="NZ_JACXAI010000002.1"/>
</dbReference>
<keyword evidence="2" id="KW-1185">Reference proteome</keyword>
<organism evidence="1 2">
    <name type="scientific">Metabacillus arenae</name>
    <dbReference type="NCBI Taxonomy" id="2771434"/>
    <lineage>
        <taxon>Bacteria</taxon>
        <taxon>Bacillati</taxon>
        <taxon>Bacillota</taxon>
        <taxon>Bacilli</taxon>
        <taxon>Bacillales</taxon>
        <taxon>Bacillaceae</taxon>
        <taxon>Metabacillus</taxon>
    </lineage>
</organism>
<accession>A0A926RWE8</accession>
<dbReference type="InterPro" id="IPR025324">
    <property type="entry name" value="DUF4230"/>
</dbReference>
<name>A0A926RWE8_9BACI</name>
<dbReference type="AlphaFoldDB" id="A0A926RWE8"/>
<comment type="caution">
    <text evidence="1">The sequence shown here is derived from an EMBL/GenBank/DDBJ whole genome shotgun (WGS) entry which is preliminary data.</text>
</comment>
<protein>
    <submittedName>
        <fullName evidence="1">DUF4230 domain-containing protein</fullName>
    </submittedName>
</protein>
<sequence length="215" mass="24363">MKWQFKKLLLKVAIITLALTIAAVTIQKAYFKNEQNVNSVKIIELDKQISNSEFIISEEMILGKLQSKSEIVSVEQEINKTDTKVDDGFLGKRETEMNVHGSYKMGISTKNIHIANVDNENGTVYISLGNPELVSLEIPFNEVEIEKTSGWLRLSMSEDETKSFYKSVHKNIENEILNDKEIMSQANLNNQRVIKELLIGLPGVNDIIFSEESVK</sequence>
<dbReference type="Pfam" id="PF14014">
    <property type="entry name" value="DUF4230"/>
    <property type="match status" value="1"/>
</dbReference>
<evidence type="ECO:0000313" key="2">
    <source>
        <dbReference type="Proteomes" id="UP000626844"/>
    </source>
</evidence>
<dbReference type="EMBL" id="JACXAI010000002">
    <property type="protein sequence ID" value="MBD1379097.1"/>
    <property type="molecule type" value="Genomic_DNA"/>
</dbReference>
<gene>
    <name evidence="1" type="ORF">IC621_02535</name>
</gene>